<dbReference type="EMBL" id="JPRD01000015">
    <property type="protein sequence ID" value="KIF53087.1"/>
    <property type="molecule type" value="Genomic_DNA"/>
</dbReference>
<accession>A0A0C1W9R6</accession>
<comment type="caution">
    <text evidence="2">The sequence shown here is derived from an EMBL/GenBank/DDBJ whole genome shotgun (WGS) entry which is preliminary data.</text>
</comment>
<gene>
    <name evidence="2" type="ORF">H735_09070</name>
</gene>
<name>A0A0C1W9R6_9VIBR</name>
<dbReference type="RefSeq" id="WP_020194257.1">
    <property type="nucleotide sequence ID" value="NZ_BAOH01000005.1"/>
</dbReference>
<dbReference type="PATRIC" id="fig|1229493.5.peg.898"/>
<dbReference type="Proteomes" id="UP000031586">
    <property type="component" value="Unassembled WGS sequence"/>
</dbReference>
<feature type="domain" description="Large polyvalent protein-associated" evidence="1">
    <location>
        <begin position="438"/>
        <end position="509"/>
    </location>
</feature>
<organism evidence="2 3">
    <name type="scientific">Vibrio owensii CAIM 1854 = LMG 25443</name>
    <dbReference type="NCBI Taxonomy" id="1229493"/>
    <lineage>
        <taxon>Bacteria</taxon>
        <taxon>Pseudomonadati</taxon>
        <taxon>Pseudomonadota</taxon>
        <taxon>Gammaproteobacteria</taxon>
        <taxon>Vibrionales</taxon>
        <taxon>Vibrionaceae</taxon>
        <taxon>Vibrio</taxon>
    </lineage>
</organism>
<evidence type="ECO:0000313" key="3">
    <source>
        <dbReference type="Proteomes" id="UP000031586"/>
    </source>
</evidence>
<dbReference type="AlphaFoldDB" id="A0A0C1W9R6"/>
<proteinExistence type="predicted"/>
<evidence type="ECO:0000313" key="2">
    <source>
        <dbReference type="EMBL" id="KIF53087.1"/>
    </source>
</evidence>
<sequence>MTKAITDVGEFIPLARKESYTDKSQLKKVTGTPPAEELLKDVVLKTVWPEPNWLEIFSDGLDKDTLAQIYSVYHSLAKKPHKTERYSFSGVRITNEMWAEAYKEAVAFIREGCENAASPKDMSDLLDRFTEHFTEDDGTRSYKTFAAGTKTAKTFLHPLGKSGSAAQYRKLLPYLDFPERVNPKKIKLFPIKLIDRTTNAESYSLCKVNKKSVSYAAPCNEYQNDFPTYQEAVDALVKYHGDEFTIACNDKGESDELLYIPKKPLTELTSTDESSENIDPITLMNQFGFRGIQFGNCLSGVEKQQFVNHTYTALSLLADVLNISDLWIGGGKLGMAFASRGRGNASAHYEPKLHVINLTRFNGPGCIAHEFWHSLDQRLALKWLGYDEVLLSATVFDGYFSPESIPNRFRVQFKAFMEMLEACCYGEYAQNAKNISSQKNGRKYWDLPEELLARAFEAYVQDTLIDWGIKDQWLAYGTQEKDYADNSKHPYPVGEERDLIKDTFTKNLKILFNR</sequence>
<protein>
    <recommendedName>
        <fullName evidence="1">Large polyvalent protein-associated domain-containing protein</fullName>
    </recommendedName>
</protein>
<evidence type="ECO:0000259" key="1">
    <source>
        <dbReference type="Pfam" id="PF18796"/>
    </source>
</evidence>
<reference evidence="2 3" key="1">
    <citation type="submission" date="2014-07" db="EMBL/GenBank/DDBJ databases">
        <title>Unique and conserved regions in Vibrio harveyi and related species in comparison with the shrimp pathogen Vibrio harveyi CAIM 1792.</title>
        <authorList>
            <person name="Espinoza-Valles I."/>
            <person name="Vora G."/>
            <person name="Leekitcharoenphon P."/>
            <person name="Ussery D."/>
            <person name="Hoj L."/>
            <person name="Gomez-Gil B."/>
        </authorList>
    </citation>
    <scope>NUCLEOTIDE SEQUENCE [LARGE SCALE GENOMIC DNA]</scope>
    <source>
        <strain evidence="3">CAIM 1854 / LMG 25443</strain>
    </source>
</reference>
<dbReference type="Pfam" id="PF18796">
    <property type="entry name" value="LPD1"/>
    <property type="match status" value="1"/>
</dbReference>
<dbReference type="InterPro" id="IPR041047">
    <property type="entry name" value="LPD1"/>
</dbReference>